<keyword evidence="3" id="KW-1185">Reference proteome</keyword>
<dbReference type="AlphaFoldDB" id="A0A2N1J1P7"/>
<dbReference type="KEGG" id="ahs:AHALO_0205"/>
<dbReference type="EMBL" id="NXIF01000034">
    <property type="protein sequence ID" value="PKI80461.1"/>
    <property type="molecule type" value="Genomic_DNA"/>
</dbReference>
<gene>
    <name evidence="2" type="ORF">CP960_09250</name>
</gene>
<evidence type="ECO:0000313" key="3">
    <source>
        <dbReference type="Proteomes" id="UP000233248"/>
    </source>
</evidence>
<proteinExistence type="predicted"/>
<feature type="signal peptide" evidence="1">
    <location>
        <begin position="1"/>
        <end position="25"/>
    </location>
</feature>
<evidence type="ECO:0000256" key="1">
    <source>
        <dbReference type="SAM" id="SignalP"/>
    </source>
</evidence>
<organism evidence="2 3">
    <name type="scientific">Malaciobacter halophilus</name>
    <dbReference type="NCBI Taxonomy" id="197482"/>
    <lineage>
        <taxon>Bacteria</taxon>
        <taxon>Pseudomonadati</taxon>
        <taxon>Campylobacterota</taxon>
        <taxon>Epsilonproteobacteria</taxon>
        <taxon>Campylobacterales</taxon>
        <taxon>Arcobacteraceae</taxon>
        <taxon>Malaciobacter</taxon>
    </lineage>
</organism>
<dbReference type="RefSeq" id="WP_101185134.1">
    <property type="nucleotide sequence ID" value="NZ_CP031218.1"/>
</dbReference>
<name>A0A2N1J1P7_9BACT</name>
<sequence length="106" mass="11880">MLKKLLKATAVCILASSMFSVTVQADALKGQKIIIKKLKKPCGFTGGVLAKKHTQDEWKSKFESNQLNDEILKICPKAKPLRDKYLKHVYDFLYNYASDSGNVPSC</sequence>
<evidence type="ECO:0000313" key="2">
    <source>
        <dbReference type="EMBL" id="PKI80461.1"/>
    </source>
</evidence>
<keyword evidence="1" id="KW-0732">Signal</keyword>
<dbReference type="OrthoDB" id="5334626at2"/>
<feature type="chain" id="PRO_5014903601" evidence="1">
    <location>
        <begin position="26"/>
        <end position="106"/>
    </location>
</feature>
<comment type="caution">
    <text evidence="2">The sequence shown here is derived from an EMBL/GenBank/DDBJ whole genome shotgun (WGS) entry which is preliminary data.</text>
</comment>
<protein>
    <submittedName>
        <fullName evidence="2">Cytochrome C</fullName>
    </submittedName>
</protein>
<dbReference type="Proteomes" id="UP000233248">
    <property type="component" value="Unassembled WGS sequence"/>
</dbReference>
<accession>A0A2N1J1P7</accession>
<reference evidence="2 3" key="1">
    <citation type="submission" date="2017-09" db="EMBL/GenBank/DDBJ databases">
        <title>Genomics of the genus Arcobacter.</title>
        <authorList>
            <person name="Perez-Cataluna A."/>
            <person name="Figueras M.J."/>
            <person name="Salas-Masso N."/>
        </authorList>
    </citation>
    <scope>NUCLEOTIDE SEQUENCE [LARGE SCALE GENOMIC DNA]</scope>
    <source>
        <strain evidence="2 3">DSM 18005</strain>
    </source>
</reference>